<feature type="signal peptide" evidence="1">
    <location>
        <begin position="1"/>
        <end position="30"/>
    </location>
</feature>
<gene>
    <name evidence="2" type="ORF">FJU08_13715</name>
</gene>
<dbReference type="AlphaFoldDB" id="A0A506U8H1"/>
<keyword evidence="1" id="KW-0732">Signal</keyword>
<comment type="caution">
    <text evidence="2">The sequence shown here is derived from an EMBL/GenBank/DDBJ whole genome shotgun (WGS) entry which is preliminary data.</text>
</comment>
<dbReference type="InterPro" id="IPR012899">
    <property type="entry name" value="LTXXQ"/>
</dbReference>
<dbReference type="RefSeq" id="WP_141149590.1">
    <property type="nucleotide sequence ID" value="NZ_VHLG01000009.1"/>
</dbReference>
<dbReference type="EMBL" id="VHLG01000009">
    <property type="protein sequence ID" value="TPW29394.1"/>
    <property type="molecule type" value="Genomic_DNA"/>
</dbReference>
<sequence>MMMNPARRGLAAVAIFALTLPLLPATGASAHGPVNARLCQMLADPSARLANLDPTRMRLAAVAFLADQERAIGITAAQKPAWNSFAEAVISLVPDQTQIDALRNMLAERQSQEGLKSLDVAAFAAQQMALRGQKGTALAKATKQLRAVLSPQQIEAARLPDRRLMPGLSAACHG</sequence>
<protein>
    <recommendedName>
        <fullName evidence="4">LTXXQ motif family protein</fullName>
    </recommendedName>
</protein>
<reference evidence="2 3" key="1">
    <citation type="submission" date="2019-06" db="EMBL/GenBank/DDBJ databases">
        <authorList>
            <person name="Li M."/>
        </authorList>
    </citation>
    <scope>NUCLEOTIDE SEQUENCE [LARGE SCALE GENOMIC DNA]</scope>
    <source>
        <strain evidence="2 3">BGMRC2036</strain>
    </source>
</reference>
<dbReference type="GO" id="GO:0042597">
    <property type="term" value="C:periplasmic space"/>
    <property type="evidence" value="ECO:0007669"/>
    <property type="project" value="InterPro"/>
</dbReference>
<evidence type="ECO:0000256" key="1">
    <source>
        <dbReference type="SAM" id="SignalP"/>
    </source>
</evidence>
<evidence type="ECO:0000313" key="2">
    <source>
        <dbReference type="EMBL" id="TPW29394.1"/>
    </source>
</evidence>
<proteinExistence type="predicted"/>
<dbReference type="Pfam" id="PF07813">
    <property type="entry name" value="LTXXQ"/>
    <property type="match status" value="1"/>
</dbReference>
<organism evidence="2 3">
    <name type="scientific">Martelella alba</name>
    <dbReference type="NCBI Taxonomy" id="2590451"/>
    <lineage>
        <taxon>Bacteria</taxon>
        <taxon>Pseudomonadati</taxon>
        <taxon>Pseudomonadota</taxon>
        <taxon>Alphaproteobacteria</taxon>
        <taxon>Hyphomicrobiales</taxon>
        <taxon>Aurantimonadaceae</taxon>
        <taxon>Martelella</taxon>
    </lineage>
</organism>
<keyword evidence="3" id="KW-1185">Reference proteome</keyword>
<name>A0A506U8H1_9HYPH</name>
<evidence type="ECO:0000313" key="3">
    <source>
        <dbReference type="Proteomes" id="UP000318801"/>
    </source>
</evidence>
<accession>A0A506U8H1</accession>
<evidence type="ECO:0008006" key="4">
    <source>
        <dbReference type="Google" id="ProtNLM"/>
    </source>
</evidence>
<feature type="chain" id="PRO_5021261102" description="LTXXQ motif family protein" evidence="1">
    <location>
        <begin position="31"/>
        <end position="174"/>
    </location>
</feature>
<dbReference type="Proteomes" id="UP000318801">
    <property type="component" value="Unassembled WGS sequence"/>
</dbReference>